<evidence type="ECO:0000313" key="13">
    <source>
        <dbReference type="EMBL" id="AMD22803.1"/>
    </source>
</evidence>
<evidence type="ECO:0000256" key="7">
    <source>
        <dbReference type="ARBA" id="ARBA00023125"/>
    </source>
</evidence>
<dbReference type="Pfam" id="PF11781">
    <property type="entry name" value="Zn_ribbon_RRN7"/>
    <property type="match status" value="1"/>
</dbReference>
<evidence type="ECO:0000256" key="8">
    <source>
        <dbReference type="ARBA" id="ARBA00023163"/>
    </source>
</evidence>
<dbReference type="AlphaFoldDB" id="A0A120K2W1"/>
<dbReference type="Pfam" id="PF20645">
    <property type="entry name" value="Rrn7_cyclin_C"/>
    <property type="match status" value="1"/>
</dbReference>
<dbReference type="GeneID" id="28726168"/>
<reference evidence="13 14" key="1">
    <citation type="submission" date="2016-01" db="EMBL/GenBank/DDBJ databases">
        <title>Genome sequence of the yeast Holleya sinecauda.</title>
        <authorList>
            <person name="Dietrich F.S."/>
        </authorList>
    </citation>
    <scope>NUCLEOTIDE SEQUENCE [LARGE SCALE GENOMIC DNA]</scope>
    <source>
        <strain evidence="13 14">ATCC 58844</strain>
    </source>
</reference>
<evidence type="ECO:0000259" key="10">
    <source>
        <dbReference type="Pfam" id="PF11781"/>
    </source>
</evidence>
<feature type="domain" description="Rrn7/TAF1B N-terminal cyclin" evidence="11">
    <location>
        <begin position="102"/>
        <end position="202"/>
    </location>
</feature>
<evidence type="ECO:0000259" key="12">
    <source>
        <dbReference type="Pfam" id="PF20645"/>
    </source>
</evidence>
<keyword evidence="14" id="KW-1185">Reference proteome</keyword>
<evidence type="ECO:0000259" key="11">
    <source>
        <dbReference type="Pfam" id="PF20644"/>
    </source>
</evidence>
<dbReference type="GO" id="GO:0070860">
    <property type="term" value="C:RNA polymerase I core factor complex"/>
    <property type="evidence" value="ECO:0007669"/>
    <property type="project" value="InterPro"/>
</dbReference>
<keyword evidence="3" id="KW-0479">Metal-binding</keyword>
<evidence type="ECO:0000313" key="14">
    <source>
        <dbReference type="Proteomes" id="UP000243052"/>
    </source>
</evidence>
<feature type="domain" description="Rrn7/TAF1B C-terminal cyclin" evidence="12">
    <location>
        <begin position="222"/>
        <end position="370"/>
    </location>
</feature>
<evidence type="ECO:0000256" key="4">
    <source>
        <dbReference type="ARBA" id="ARBA00022771"/>
    </source>
</evidence>
<dbReference type="InterPro" id="IPR033599">
    <property type="entry name" value="TAF1B/Rrn7"/>
</dbReference>
<evidence type="ECO:0000256" key="9">
    <source>
        <dbReference type="ARBA" id="ARBA00023242"/>
    </source>
</evidence>
<dbReference type="InterPro" id="IPR048538">
    <property type="entry name" value="Rrn7_cyclin_C"/>
</dbReference>
<dbReference type="EMBL" id="CP014248">
    <property type="protein sequence ID" value="AMD22803.1"/>
    <property type="molecule type" value="Genomic_DNA"/>
</dbReference>
<evidence type="ECO:0000256" key="6">
    <source>
        <dbReference type="ARBA" id="ARBA00023015"/>
    </source>
</evidence>
<dbReference type="InterPro" id="IPR048540">
    <property type="entry name" value="Rrn7_cyclin_N"/>
</dbReference>
<dbReference type="PANTHER" id="PTHR31576">
    <property type="entry name" value="TATA BOX-BINDING PROTEIN-ASSOCIATED FACTOR RNA POLYMERASE I SUBUNIT B"/>
    <property type="match status" value="1"/>
</dbReference>
<dbReference type="RefSeq" id="XP_017989799.1">
    <property type="nucleotide sequence ID" value="XM_018134310.1"/>
</dbReference>
<comment type="subcellular location">
    <subcellularLocation>
        <location evidence="1">Nucleus</location>
        <location evidence="1">Nucleolus</location>
    </subcellularLocation>
</comment>
<dbReference type="PANTHER" id="PTHR31576:SF2">
    <property type="entry name" value="TATA BOX-BINDING PROTEIN-ASSOCIATED FACTOR RNA POLYMERASE I SUBUNIT B"/>
    <property type="match status" value="1"/>
</dbReference>
<dbReference type="GO" id="GO:0008270">
    <property type="term" value="F:zinc ion binding"/>
    <property type="evidence" value="ECO:0007669"/>
    <property type="project" value="UniProtKB-KW"/>
</dbReference>
<proteinExistence type="inferred from homology"/>
<dbReference type="GO" id="GO:0042790">
    <property type="term" value="P:nucleolar large rRNA transcription by RNA polymerase I"/>
    <property type="evidence" value="ECO:0007669"/>
    <property type="project" value="TreeGrafter"/>
</dbReference>
<organism evidence="13 14">
    <name type="scientific">Eremothecium sinecaudum</name>
    <dbReference type="NCBI Taxonomy" id="45286"/>
    <lineage>
        <taxon>Eukaryota</taxon>
        <taxon>Fungi</taxon>
        <taxon>Dikarya</taxon>
        <taxon>Ascomycota</taxon>
        <taxon>Saccharomycotina</taxon>
        <taxon>Saccharomycetes</taxon>
        <taxon>Saccharomycetales</taxon>
        <taxon>Saccharomycetaceae</taxon>
        <taxon>Eremothecium</taxon>
    </lineage>
</organism>
<keyword evidence="7" id="KW-0238">DNA-binding</keyword>
<dbReference type="STRING" id="45286.A0A120K2W1"/>
<evidence type="ECO:0000256" key="1">
    <source>
        <dbReference type="ARBA" id="ARBA00004604"/>
    </source>
</evidence>
<keyword evidence="8" id="KW-0804">Transcription</keyword>
<comment type="similarity">
    <text evidence="2">Belongs to the RRN7/TAF1B family.</text>
</comment>
<dbReference type="Pfam" id="PF20644">
    <property type="entry name" value="Rrn7_cyclin_N"/>
    <property type="match status" value="1"/>
</dbReference>
<gene>
    <name evidence="13" type="ORF">AW171_hschr84862</name>
</gene>
<keyword evidence="6" id="KW-0805">Transcription regulation</keyword>
<keyword evidence="9" id="KW-0539">Nucleus</keyword>
<evidence type="ECO:0000256" key="3">
    <source>
        <dbReference type="ARBA" id="ARBA00022723"/>
    </source>
</evidence>
<keyword evidence="4" id="KW-0863">Zinc-finger</keyword>
<keyword evidence="5" id="KW-0862">Zinc</keyword>
<name>A0A120K2W1_9SACH</name>
<evidence type="ECO:0000256" key="2">
    <source>
        <dbReference type="ARBA" id="ARBA00006899"/>
    </source>
</evidence>
<feature type="domain" description="RRN7-type" evidence="10">
    <location>
        <begin position="5"/>
        <end position="37"/>
    </location>
</feature>
<dbReference type="Proteomes" id="UP000243052">
    <property type="component" value="Chromosome viii"/>
</dbReference>
<evidence type="ECO:0000256" key="5">
    <source>
        <dbReference type="ARBA" id="ARBA00022833"/>
    </source>
</evidence>
<dbReference type="GO" id="GO:0001164">
    <property type="term" value="F:RNA polymerase I core promoter sequence-specific DNA binding"/>
    <property type="evidence" value="ECO:0007669"/>
    <property type="project" value="InterPro"/>
</dbReference>
<dbReference type="OrthoDB" id="428577at2759"/>
<protein>
    <submittedName>
        <fullName evidence="13">HHR034Cp</fullName>
    </submittedName>
</protein>
<sequence length="489" mass="55933">MSTYIRGPVCGTDNCRSRLWRIIDGRRTCQYGHVMEGDVEFNNEDDDALSGVITRRLNLTTNATGNFQSSLNFSQSQGPSQIHEDDKKLFGVEGKRLFLKCFQHILKEQCKWLMEQHDFPPEYKDTVKLLWLFYLKSLSPASDAEADNIPDLQQLNLSMAASISLLYLACIHLRIPALPSDFIRWSCSMKLPYFRSSHLLPTQWRKQLPSYYLQILDGGPLPVSSQIYRKTASVALKVGFSRNFRNQISVDLLLLRLLLLTALPPEFFIYTKTLVTLVDNPGNFSVPETVPSHPPALHNVPEVRIIAYYILSTSWVLRQPTCIPFIRAWLNHNPQNFSIHSLSAHRQPSHILSLKSRDITSYLDWFQESLLPRYADTLTSSLDQQIYKRKLYAVAPLNPRNPAPTPAPQLPTSFTDSLQETFINVAQDLNESRDTKTRESDAHMSDAVHTRLIQLVSTEFALHSNDLNDAVMALRRHCLRVLRAKRDVI</sequence>
<accession>A0A120K2W1</accession>
<dbReference type="InterPro" id="IPR021752">
    <property type="entry name" value="TF_Rrn7_Zf"/>
</dbReference>